<keyword evidence="6 8" id="KW-0057">Aromatic amino acid biosynthesis</keyword>
<dbReference type="GO" id="GO:0000162">
    <property type="term" value="P:L-tryptophan biosynthetic process"/>
    <property type="evidence" value="ECO:0007669"/>
    <property type="project" value="UniProtKB-UniRule"/>
</dbReference>
<dbReference type="SUPFAM" id="SSF51366">
    <property type="entry name" value="Ribulose-phoshate binding barrel"/>
    <property type="match status" value="1"/>
</dbReference>
<evidence type="ECO:0000256" key="3">
    <source>
        <dbReference type="ARBA" id="ARBA00007571"/>
    </source>
</evidence>
<keyword evidence="4 8" id="KW-0028">Amino-acid biosynthesis</keyword>
<dbReference type="UniPathway" id="UPA00035">
    <property type="reaction ID" value="UER00042"/>
</dbReference>
<evidence type="ECO:0000256" key="2">
    <source>
        <dbReference type="ARBA" id="ARBA00004664"/>
    </source>
</evidence>
<evidence type="ECO:0000256" key="5">
    <source>
        <dbReference type="ARBA" id="ARBA00022822"/>
    </source>
</evidence>
<dbReference type="EC" id="5.3.1.24" evidence="8"/>
<proteinExistence type="inferred from homology"/>
<dbReference type="OrthoDB" id="27513at2157"/>
<dbReference type="EMBL" id="REGA01000038">
    <property type="protein sequence ID" value="RQG89497.1"/>
    <property type="molecule type" value="Genomic_DNA"/>
</dbReference>
<gene>
    <name evidence="8" type="primary">trpF</name>
    <name evidence="10" type="ORF">EA473_21955</name>
</gene>
<dbReference type="Gene3D" id="3.20.20.70">
    <property type="entry name" value="Aldolase class I"/>
    <property type="match status" value="1"/>
</dbReference>
<name>A0A3N6LNC8_NATCH</name>
<dbReference type="InterPro" id="IPR044643">
    <property type="entry name" value="TrpF_fam"/>
</dbReference>
<evidence type="ECO:0000313" key="10">
    <source>
        <dbReference type="EMBL" id="RQG89497.1"/>
    </source>
</evidence>
<dbReference type="RefSeq" id="WP_124197669.1">
    <property type="nucleotide sequence ID" value="NZ_REGA01000038.1"/>
</dbReference>
<dbReference type="Pfam" id="PF00697">
    <property type="entry name" value="PRAI"/>
    <property type="match status" value="1"/>
</dbReference>
<evidence type="ECO:0000259" key="9">
    <source>
        <dbReference type="Pfam" id="PF00697"/>
    </source>
</evidence>
<accession>A0A3N6LNC8</accession>
<dbReference type="AlphaFoldDB" id="A0A3N6LNC8"/>
<comment type="pathway">
    <text evidence="2 8">Amino-acid biosynthesis; L-tryptophan biosynthesis; L-tryptophan from chorismate: step 3/5.</text>
</comment>
<dbReference type="GO" id="GO:0004640">
    <property type="term" value="F:phosphoribosylanthranilate isomerase activity"/>
    <property type="evidence" value="ECO:0007669"/>
    <property type="project" value="UniProtKB-UniRule"/>
</dbReference>
<reference evidence="10 11" key="1">
    <citation type="submission" date="2018-10" db="EMBL/GenBank/DDBJ databases">
        <title>Natrarchaeobius chitinivorans gen. nov., sp. nov., and Natrarchaeobius haloalkaliphilus sp. nov., alkaliphilic, chitin-utilizing haloarchaea from hypersaline alkaline lakes.</title>
        <authorList>
            <person name="Sorokin D.Y."/>
            <person name="Elcheninov A.G."/>
            <person name="Kostrikina N.A."/>
            <person name="Bale N.J."/>
            <person name="Sinninghe Damste J.S."/>
            <person name="Khijniak T.V."/>
            <person name="Kublanov I.V."/>
            <person name="Toshchakov S.V."/>
        </authorList>
    </citation>
    <scope>NUCLEOTIDE SEQUENCE [LARGE SCALE GENOMIC DNA]</scope>
    <source>
        <strain evidence="10 11">AArcht4T</strain>
    </source>
</reference>
<evidence type="ECO:0000256" key="4">
    <source>
        <dbReference type="ARBA" id="ARBA00022605"/>
    </source>
</evidence>
<keyword evidence="5 8" id="KW-0822">Tryptophan biosynthesis</keyword>
<dbReference type="InterPro" id="IPR011060">
    <property type="entry name" value="RibuloseP-bd_barrel"/>
</dbReference>
<dbReference type="Proteomes" id="UP000282323">
    <property type="component" value="Unassembled WGS sequence"/>
</dbReference>
<evidence type="ECO:0000256" key="6">
    <source>
        <dbReference type="ARBA" id="ARBA00023141"/>
    </source>
</evidence>
<evidence type="ECO:0000256" key="8">
    <source>
        <dbReference type="HAMAP-Rule" id="MF_00135"/>
    </source>
</evidence>
<comment type="caution">
    <text evidence="10">The sequence shown here is derived from an EMBL/GenBank/DDBJ whole genome shotgun (WGS) entry which is preliminary data.</text>
</comment>
<dbReference type="PANTHER" id="PTHR42894">
    <property type="entry name" value="N-(5'-PHOSPHORIBOSYL)ANTHRANILATE ISOMERASE"/>
    <property type="match status" value="1"/>
</dbReference>
<keyword evidence="11" id="KW-1185">Reference proteome</keyword>
<dbReference type="InterPro" id="IPR001240">
    <property type="entry name" value="PRAI_dom"/>
</dbReference>
<dbReference type="HAMAP" id="MF_00135">
    <property type="entry name" value="PRAI"/>
    <property type="match status" value="1"/>
</dbReference>
<evidence type="ECO:0000256" key="7">
    <source>
        <dbReference type="ARBA" id="ARBA00023235"/>
    </source>
</evidence>
<sequence length="218" mass="22581">MTVRVKICGLTRERDLETAVEAGADAIGVIADVPVETPREVPVDRAADLLASAPPFVTTVLVTMADGGERIEELVETVEPDVLQFHGDGDADELGDLCARIDSDLLFAVGADDASSLSRYDGVVDAFLVDTPAVDGGGGTGRTHDWERTGAASADLDSPVVLAGGLTPENVESAIDAADPFGVDVASGVEADGGIKDGDAVRSFVARAKRHHRTEVTT</sequence>
<organism evidence="10 11">
    <name type="scientific">Natrarchaeobius chitinivorans</name>
    <dbReference type="NCBI Taxonomy" id="1679083"/>
    <lineage>
        <taxon>Archaea</taxon>
        <taxon>Methanobacteriati</taxon>
        <taxon>Methanobacteriota</taxon>
        <taxon>Stenosarchaea group</taxon>
        <taxon>Halobacteria</taxon>
        <taxon>Halobacteriales</taxon>
        <taxon>Natrialbaceae</taxon>
        <taxon>Natrarchaeobius</taxon>
    </lineage>
</organism>
<dbReference type="CDD" id="cd00405">
    <property type="entry name" value="PRAI"/>
    <property type="match status" value="1"/>
</dbReference>
<evidence type="ECO:0000256" key="1">
    <source>
        <dbReference type="ARBA" id="ARBA00001164"/>
    </source>
</evidence>
<protein>
    <recommendedName>
        <fullName evidence="8">N-(5'-phosphoribosyl)anthranilate isomerase</fullName>
        <shortName evidence="8">PRAI</shortName>
        <ecNumber evidence="8">5.3.1.24</ecNumber>
    </recommendedName>
</protein>
<dbReference type="PANTHER" id="PTHR42894:SF1">
    <property type="entry name" value="N-(5'-PHOSPHORIBOSYL)ANTHRANILATE ISOMERASE"/>
    <property type="match status" value="1"/>
</dbReference>
<dbReference type="InterPro" id="IPR013785">
    <property type="entry name" value="Aldolase_TIM"/>
</dbReference>
<feature type="domain" description="N-(5'phosphoribosyl) anthranilate isomerase (PRAI)" evidence="9">
    <location>
        <begin position="5"/>
        <end position="206"/>
    </location>
</feature>
<keyword evidence="7 8" id="KW-0413">Isomerase</keyword>
<evidence type="ECO:0000313" key="11">
    <source>
        <dbReference type="Proteomes" id="UP000282323"/>
    </source>
</evidence>
<comment type="catalytic activity">
    <reaction evidence="1 8">
        <text>N-(5-phospho-beta-D-ribosyl)anthranilate = 1-(2-carboxyphenylamino)-1-deoxy-D-ribulose 5-phosphate</text>
        <dbReference type="Rhea" id="RHEA:21540"/>
        <dbReference type="ChEBI" id="CHEBI:18277"/>
        <dbReference type="ChEBI" id="CHEBI:58613"/>
        <dbReference type="EC" id="5.3.1.24"/>
    </reaction>
</comment>
<comment type="similarity">
    <text evidence="3 8">Belongs to the TrpF family.</text>
</comment>